<evidence type="ECO:0000313" key="1">
    <source>
        <dbReference type="EMBL" id="KAH6648443.1"/>
    </source>
</evidence>
<sequence length="60" mass="6956">MDKGRKLARTLYNKVWEVCCQRKGRFGFFASLLISMILMGRSKKQGTFLRPTRRLTVSSS</sequence>
<accession>A0A9P8ZUS4</accession>
<reference evidence="1" key="1">
    <citation type="journal article" date="2021" name="Nat. Commun.">
        <title>Genetic determinants of endophytism in the Arabidopsis root mycobiome.</title>
        <authorList>
            <person name="Mesny F."/>
            <person name="Miyauchi S."/>
            <person name="Thiergart T."/>
            <person name="Pickel B."/>
            <person name="Atanasova L."/>
            <person name="Karlsson M."/>
            <person name="Huettel B."/>
            <person name="Barry K.W."/>
            <person name="Haridas S."/>
            <person name="Chen C."/>
            <person name="Bauer D."/>
            <person name="Andreopoulos W."/>
            <person name="Pangilinan J."/>
            <person name="LaButti K."/>
            <person name="Riley R."/>
            <person name="Lipzen A."/>
            <person name="Clum A."/>
            <person name="Drula E."/>
            <person name="Henrissat B."/>
            <person name="Kohler A."/>
            <person name="Grigoriev I.V."/>
            <person name="Martin F.M."/>
            <person name="Hacquard S."/>
        </authorList>
    </citation>
    <scope>NUCLEOTIDE SEQUENCE</scope>
    <source>
        <strain evidence="1">MPI-SDFR-AT-0073</strain>
    </source>
</reference>
<proteinExistence type="predicted"/>
<organism evidence="1 2">
    <name type="scientific">Truncatella angustata</name>
    <dbReference type="NCBI Taxonomy" id="152316"/>
    <lineage>
        <taxon>Eukaryota</taxon>
        <taxon>Fungi</taxon>
        <taxon>Dikarya</taxon>
        <taxon>Ascomycota</taxon>
        <taxon>Pezizomycotina</taxon>
        <taxon>Sordariomycetes</taxon>
        <taxon>Xylariomycetidae</taxon>
        <taxon>Amphisphaeriales</taxon>
        <taxon>Sporocadaceae</taxon>
        <taxon>Truncatella</taxon>
    </lineage>
</organism>
<dbReference type="Proteomes" id="UP000758603">
    <property type="component" value="Unassembled WGS sequence"/>
</dbReference>
<name>A0A9P8ZUS4_9PEZI</name>
<dbReference type="OrthoDB" id="2832284at2759"/>
<dbReference type="GeneID" id="70132342"/>
<dbReference type="EMBL" id="JAGPXC010000007">
    <property type="protein sequence ID" value="KAH6648443.1"/>
    <property type="molecule type" value="Genomic_DNA"/>
</dbReference>
<protein>
    <submittedName>
        <fullName evidence="1">Uncharacterized protein</fullName>
    </submittedName>
</protein>
<dbReference type="AlphaFoldDB" id="A0A9P8ZUS4"/>
<evidence type="ECO:0000313" key="2">
    <source>
        <dbReference type="Proteomes" id="UP000758603"/>
    </source>
</evidence>
<comment type="caution">
    <text evidence="1">The sequence shown here is derived from an EMBL/GenBank/DDBJ whole genome shotgun (WGS) entry which is preliminary data.</text>
</comment>
<gene>
    <name evidence="1" type="ORF">BKA67DRAFT_574819</name>
</gene>
<keyword evidence="2" id="KW-1185">Reference proteome</keyword>
<dbReference type="RefSeq" id="XP_045954950.1">
    <property type="nucleotide sequence ID" value="XM_046103450.1"/>
</dbReference>